<reference evidence="7 8" key="1">
    <citation type="journal article" date="2016" name="Nat. Microbiol.">
        <title>Genomic inference of the metabolism of cosmopolitan subsurface Archaea, Hadesarchaea.</title>
        <authorList>
            <person name="Baker B.J."/>
            <person name="Saw J.H."/>
            <person name="Lind A.E."/>
            <person name="Lazar C.S."/>
            <person name="Hinrichs K.-U."/>
            <person name="Teske A.P."/>
            <person name="Ettema T.J."/>
        </authorList>
    </citation>
    <scope>NUCLEOTIDE SEQUENCE [LARGE SCALE GENOMIC DNA]</scope>
</reference>
<dbReference type="GO" id="GO:0006018">
    <property type="term" value="P:2-deoxyribose 1-phosphate catabolic process"/>
    <property type="evidence" value="ECO:0007669"/>
    <property type="project" value="UniProtKB-UniRule"/>
</dbReference>
<dbReference type="CDD" id="cd00959">
    <property type="entry name" value="DeoC"/>
    <property type="match status" value="1"/>
</dbReference>
<dbReference type="EC" id="4.1.2.4" evidence="6"/>
<dbReference type="FunFam" id="3.20.20.70:FF:000044">
    <property type="entry name" value="Deoxyribose-phosphate aldolase"/>
    <property type="match status" value="1"/>
</dbReference>
<dbReference type="PANTHER" id="PTHR10889:SF1">
    <property type="entry name" value="DEOXYRIBOSE-PHOSPHATE ALDOLASE"/>
    <property type="match status" value="1"/>
</dbReference>
<dbReference type="Gene3D" id="3.20.20.70">
    <property type="entry name" value="Aldolase class I"/>
    <property type="match status" value="1"/>
</dbReference>
<comment type="similarity">
    <text evidence="1 6">Belongs to the DeoC/FbaB aldolase family. DeoC type 1 subfamily.</text>
</comment>
<dbReference type="InterPro" id="IPR002915">
    <property type="entry name" value="DeoC/FbaB/LacD_aldolase"/>
</dbReference>
<dbReference type="AlphaFoldDB" id="A0A147JVD5"/>
<dbReference type="PIRSF" id="PIRSF001357">
    <property type="entry name" value="DeoC"/>
    <property type="match status" value="1"/>
</dbReference>
<dbReference type="STRING" id="1776334.APZ16_00050"/>
<evidence type="ECO:0000256" key="3">
    <source>
        <dbReference type="ARBA" id="ARBA00023239"/>
    </source>
</evidence>
<feature type="active site" description="Proton donor/acceptor" evidence="6">
    <location>
        <position position="104"/>
    </location>
</feature>
<evidence type="ECO:0000256" key="5">
    <source>
        <dbReference type="ARBA" id="ARBA00048791"/>
    </source>
</evidence>
<comment type="caution">
    <text evidence="7">The sequence shown here is derived from an EMBL/GenBank/DDBJ whole genome shotgun (WGS) entry which is preliminary data.</text>
</comment>
<keyword evidence="3 6" id="KW-0456">Lyase</keyword>
<dbReference type="NCBIfam" id="TIGR00126">
    <property type="entry name" value="deoC"/>
    <property type="match status" value="1"/>
</dbReference>
<dbReference type="InterPro" id="IPR013785">
    <property type="entry name" value="Aldolase_TIM"/>
</dbReference>
<gene>
    <name evidence="6" type="primary">deoC</name>
    <name evidence="7" type="ORF">APZ16_00050</name>
</gene>
<feature type="active site" description="Proton donor/acceptor" evidence="6">
    <location>
        <position position="195"/>
    </location>
</feature>
<evidence type="ECO:0000313" key="8">
    <source>
        <dbReference type="Proteomes" id="UP000074294"/>
    </source>
</evidence>
<organism evidence="7 8">
    <name type="scientific">Hadarchaeum yellowstonense</name>
    <dbReference type="NCBI Taxonomy" id="1776334"/>
    <lineage>
        <taxon>Archaea</taxon>
        <taxon>Methanobacteriati</taxon>
        <taxon>Candidatus Hadarchaeota</taxon>
        <taxon>Candidatus Hadarchaeia</taxon>
        <taxon>Candidatus Hadarchaeales</taxon>
        <taxon>Candidatus Hadarchaeaceae</taxon>
        <taxon>Candidatus Hadarchaeum</taxon>
    </lineage>
</organism>
<comment type="catalytic activity">
    <reaction evidence="5 6">
        <text>2-deoxy-D-ribose 5-phosphate = D-glyceraldehyde 3-phosphate + acetaldehyde</text>
        <dbReference type="Rhea" id="RHEA:12821"/>
        <dbReference type="ChEBI" id="CHEBI:15343"/>
        <dbReference type="ChEBI" id="CHEBI:59776"/>
        <dbReference type="ChEBI" id="CHEBI:62877"/>
        <dbReference type="EC" id="4.1.2.4"/>
    </reaction>
</comment>
<feature type="active site" description="Schiff-base intermediate with acetaldehyde" evidence="6">
    <location>
        <position position="166"/>
    </location>
</feature>
<dbReference type="InterPro" id="IPR028581">
    <property type="entry name" value="DeoC_typeI"/>
</dbReference>
<evidence type="ECO:0000256" key="6">
    <source>
        <dbReference type="HAMAP-Rule" id="MF_00114"/>
    </source>
</evidence>
<sequence>MAEVERRAKEIRLSPEELAKMIDHALLRPEKSSDSFRNLCREARKYHFHSVCVNPAWVRFCAEELRGSGVKVVATVSFPFGQMTSRMKALEAMEAIENGASEVDMVMNIGAFKEGNYDYVRRDIEAVVKAVGGNVVKVIIEAGYLTDDEVVKACEIVKSSGAHFVKTATGFGPTGATVPHVYLMRRAVGDDFGVKASGGIRSLHDVLLMIAAGANRIGSSSSVRIMEECLSRANE</sequence>
<dbReference type="GO" id="GO:0009264">
    <property type="term" value="P:deoxyribonucleotide catabolic process"/>
    <property type="evidence" value="ECO:0007669"/>
    <property type="project" value="UniProtKB-UniRule"/>
</dbReference>
<dbReference type="Pfam" id="PF01791">
    <property type="entry name" value="DeoC"/>
    <property type="match status" value="1"/>
</dbReference>
<evidence type="ECO:0000256" key="1">
    <source>
        <dbReference type="ARBA" id="ARBA00010936"/>
    </source>
</evidence>
<proteinExistence type="inferred from homology"/>
<evidence type="ECO:0000256" key="4">
    <source>
        <dbReference type="ARBA" id="ARBA00023270"/>
    </source>
</evidence>
<dbReference type="GO" id="GO:0004139">
    <property type="term" value="F:deoxyribose-phosphate aldolase activity"/>
    <property type="evidence" value="ECO:0007669"/>
    <property type="project" value="UniProtKB-UniRule"/>
</dbReference>
<dbReference type="SUPFAM" id="SSF51569">
    <property type="entry name" value="Aldolase"/>
    <property type="match status" value="1"/>
</dbReference>
<dbReference type="EMBL" id="LQMQ01000041">
    <property type="protein sequence ID" value="KUO40468.1"/>
    <property type="molecule type" value="Genomic_DNA"/>
</dbReference>
<dbReference type="HAMAP" id="MF_00114">
    <property type="entry name" value="DeoC_type1"/>
    <property type="match status" value="1"/>
</dbReference>
<comment type="function">
    <text evidence="6">Catalyzes a reversible aldol reaction between acetaldehyde and D-glyceraldehyde 3-phosphate to generate 2-deoxy-D-ribose 5-phosphate.</text>
</comment>
<dbReference type="SMART" id="SM01133">
    <property type="entry name" value="DeoC"/>
    <property type="match status" value="1"/>
</dbReference>
<comment type="pathway">
    <text evidence="6">Carbohydrate degradation; 2-deoxy-D-ribose 1-phosphate degradation; D-glyceraldehyde 3-phosphate and acetaldehyde from 2-deoxy-alpha-D-ribose 1-phosphate: step 2/2.</text>
</comment>
<accession>A0A147JVD5</accession>
<protein>
    <recommendedName>
        <fullName evidence="6">Deoxyribose-phosphate aldolase</fullName>
        <shortName evidence="6">DERA</shortName>
        <ecNumber evidence="6">4.1.2.4</ecNumber>
    </recommendedName>
    <alternativeName>
        <fullName evidence="6">2-deoxy-D-ribose 5-phosphate aldolase</fullName>
    </alternativeName>
    <alternativeName>
        <fullName evidence="6">Phosphodeoxyriboaldolase</fullName>
        <shortName evidence="6">Deoxyriboaldolase</shortName>
    </alternativeName>
</protein>
<dbReference type="InterPro" id="IPR011343">
    <property type="entry name" value="DeoC"/>
</dbReference>
<keyword evidence="2 6" id="KW-0963">Cytoplasm</keyword>
<dbReference type="GO" id="GO:0016052">
    <property type="term" value="P:carbohydrate catabolic process"/>
    <property type="evidence" value="ECO:0007669"/>
    <property type="project" value="TreeGrafter"/>
</dbReference>
<name>A0A147JVD5_HADYE</name>
<dbReference type="Proteomes" id="UP000074294">
    <property type="component" value="Unassembled WGS sequence"/>
</dbReference>
<comment type="subcellular location">
    <subcellularLocation>
        <location evidence="6">Cytoplasm</location>
    </subcellularLocation>
</comment>
<evidence type="ECO:0000256" key="2">
    <source>
        <dbReference type="ARBA" id="ARBA00022490"/>
    </source>
</evidence>
<evidence type="ECO:0000313" key="7">
    <source>
        <dbReference type="EMBL" id="KUO40468.1"/>
    </source>
</evidence>
<dbReference type="PANTHER" id="PTHR10889">
    <property type="entry name" value="DEOXYRIBOSE-PHOSPHATE ALDOLASE"/>
    <property type="match status" value="1"/>
</dbReference>
<dbReference type="GO" id="GO:0005737">
    <property type="term" value="C:cytoplasm"/>
    <property type="evidence" value="ECO:0007669"/>
    <property type="project" value="UniProtKB-SubCell"/>
</dbReference>
<dbReference type="UniPathway" id="UPA00002">
    <property type="reaction ID" value="UER00468"/>
</dbReference>
<keyword evidence="4 6" id="KW-0704">Schiff base</keyword>